<evidence type="ECO:0000256" key="1">
    <source>
        <dbReference type="ARBA" id="ARBA00004141"/>
    </source>
</evidence>
<dbReference type="AlphaFoldDB" id="A0A7J7LLM1"/>
<sequence>VQPCVGIWSDKCYSKYGRRRPFIFVGSLMISVAVTIIGFSANIGYYLGNTKENCSTYRGTRTRAAVVFIIGFWLLDLANNTVQNSAKLEVTHWSFSYTEIKKATGGFSSIIATHSDGYVYKAQFRGGLVAVVKEVRIFNEAKDAFNKEVQLLMRLHHQLL</sequence>
<dbReference type="GO" id="GO:0016020">
    <property type="term" value="C:membrane"/>
    <property type="evidence" value="ECO:0007669"/>
    <property type="project" value="UniProtKB-SubCell"/>
</dbReference>
<evidence type="ECO:0000256" key="3">
    <source>
        <dbReference type="ARBA" id="ARBA00022597"/>
    </source>
</evidence>
<dbReference type="PANTHER" id="PTHR19432:SF35">
    <property type="entry name" value="SOLUTE CARRIER FAMILY 45 MEMBER 3 ISOFORM X1"/>
    <property type="match status" value="1"/>
</dbReference>
<gene>
    <name evidence="9" type="ORF">GIB67_029715</name>
</gene>
<evidence type="ECO:0000256" key="2">
    <source>
        <dbReference type="ARBA" id="ARBA00022448"/>
    </source>
</evidence>
<evidence type="ECO:0000313" key="10">
    <source>
        <dbReference type="Proteomes" id="UP000541444"/>
    </source>
</evidence>
<feature type="transmembrane region" description="Helical" evidence="8">
    <location>
        <begin position="21"/>
        <end position="48"/>
    </location>
</feature>
<keyword evidence="6 8" id="KW-1133">Transmembrane helix</keyword>
<accession>A0A7J7LLM1</accession>
<evidence type="ECO:0000256" key="4">
    <source>
        <dbReference type="ARBA" id="ARBA00022692"/>
    </source>
</evidence>
<dbReference type="PANTHER" id="PTHR19432">
    <property type="entry name" value="SUGAR TRANSPORTER"/>
    <property type="match status" value="1"/>
</dbReference>
<keyword evidence="7 8" id="KW-0472">Membrane</keyword>
<protein>
    <recommendedName>
        <fullName evidence="11">Protein kinase domain-containing protein</fullName>
    </recommendedName>
</protein>
<dbReference type="OrthoDB" id="28755at2759"/>
<evidence type="ECO:0000256" key="7">
    <source>
        <dbReference type="ARBA" id="ARBA00023136"/>
    </source>
</evidence>
<dbReference type="Gene3D" id="3.30.200.20">
    <property type="entry name" value="Phosphorylase Kinase, domain 1"/>
    <property type="match status" value="1"/>
</dbReference>
<evidence type="ECO:0000313" key="9">
    <source>
        <dbReference type="EMBL" id="KAF6143546.1"/>
    </source>
</evidence>
<evidence type="ECO:0000256" key="8">
    <source>
        <dbReference type="SAM" id="Phobius"/>
    </source>
</evidence>
<organism evidence="9 10">
    <name type="scientific">Kingdonia uniflora</name>
    <dbReference type="NCBI Taxonomy" id="39325"/>
    <lineage>
        <taxon>Eukaryota</taxon>
        <taxon>Viridiplantae</taxon>
        <taxon>Streptophyta</taxon>
        <taxon>Embryophyta</taxon>
        <taxon>Tracheophyta</taxon>
        <taxon>Spermatophyta</taxon>
        <taxon>Magnoliopsida</taxon>
        <taxon>Ranunculales</taxon>
        <taxon>Circaeasteraceae</taxon>
        <taxon>Kingdonia</taxon>
    </lineage>
</organism>
<dbReference type="SUPFAM" id="SSF56112">
    <property type="entry name" value="Protein kinase-like (PK-like)"/>
    <property type="match status" value="1"/>
</dbReference>
<dbReference type="Proteomes" id="UP000541444">
    <property type="component" value="Unassembled WGS sequence"/>
</dbReference>
<evidence type="ECO:0000256" key="6">
    <source>
        <dbReference type="ARBA" id="ARBA00022989"/>
    </source>
</evidence>
<keyword evidence="4 8" id="KW-0812">Transmembrane</keyword>
<keyword evidence="2" id="KW-0813">Transport</keyword>
<comment type="subcellular location">
    <subcellularLocation>
        <location evidence="1">Membrane</location>
        <topology evidence="1">Multi-pass membrane protein</topology>
    </subcellularLocation>
</comment>
<reference evidence="9 10" key="1">
    <citation type="journal article" date="2020" name="IScience">
        <title>Genome Sequencing of the Endangered Kingdonia uniflora (Circaeasteraceae, Ranunculales) Reveals Potential Mechanisms of Evolutionary Specialization.</title>
        <authorList>
            <person name="Sun Y."/>
            <person name="Deng T."/>
            <person name="Zhang A."/>
            <person name="Moore M.J."/>
            <person name="Landis J.B."/>
            <person name="Lin N."/>
            <person name="Zhang H."/>
            <person name="Zhang X."/>
            <person name="Huang J."/>
            <person name="Zhang X."/>
            <person name="Sun H."/>
            <person name="Wang H."/>
        </authorList>
    </citation>
    <scope>NUCLEOTIDE SEQUENCE [LARGE SCALE GENOMIC DNA]</scope>
    <source>
        <strain evidence="9">TB1705</strain>
        <tissue evidence="9">Leaf</tissue>
    </source>
</reference>
<comment type="caution">
    <text evidence="9">The sequence shown here is derived from an EMBL/GenBank/DDBJ whole genome shotgun (WGS) entry which is preliminary data.</text>
</comment>
<keyword evidence="10" id="KW-1185">Reference proteome</keyword>
<keyword evidence="5" id="KW-0769">Symport</keyword>
<evidence type="ECO:0000256" key="5">
    <source>
        <dbReference type="ARBA" id="ARBA00022847"/>
    </source>
</evidence>
<name>A0A7J7LLM1_9MAGN</name>
<feature type="non-terminal residue" evidence="9">
    <location>
        <position position="160"/>
    </location>
</feature>
<evidence type="ECO:0008006" key="11">
    <source>
        <dbReference type="Google" id="ProtNLM"/>
    </source>
</evidence>
<dbReference type="EMBL" id="JACGCM010002205">
    <property type="protein sequence ID" value="KAF6143546.1"/>
    <property type="molecule type" value="Genomic_DNA"/>
</dbReference>
<dbReference type="GO" id="GO:0008506">
    <property type="term" value="F:sucrose:proton symporter activity"/>
    <property type="evidence" value="ECO:0007669"/>
    <property type="project" value="TreeGrafter"/>
</dbReference>
<feature type="transmembrane region" description="Helical" evidence="8">
    <location>
        <begin position="60"/>
        <end position="78"/>
    </location>
</feature>
<proteinExistence type="predicted"/>
<keyword evidence="3" id="KW-0762">Sugar transport</keyword>
<dbReference type="InterPro" id="IPR011009">
    <property type="entry name" value="Kinase-like_dom_sf"/>
</dbReference>